<dbReference type="EMBL" id="FO818637">
    <property type="protein sequence ID" value="CDM91657.1"/>
    <property type="molecule type" value="Genomic_DNA"/>
</dbReference>
<keyword evidence="1" id="KW-0812">Transmembrane</keyword>
<dbReference type="RefSeq" id="WP_046337618.1">
    <property type="nucleotide sequence ID" value="NZ_CAWMEF010000001.1"/>
</dbReference>
<dbReference type="AlphaFoldDB" id="A0A0B6XCT7"/>
<evidence type="ECO:0000313" key="3">
    <source>
        <dbReference type="Proteomes" id="UP000032930"/>
    </source>
</evidence>
<keyword evidence="1" id="KW-1133">Transmembrane helix</keyword>
<evidence type="ECO:0000256" key="1">
    <source>
        <dbReference type="SAM" id="Phobius"/>
    </source>
</evidence>
<feature type="transmembrane region" description="Helical" evidence="1">
    <location>
        <begin position="208"/>
        <end position="230"/>
    </location>
</feature>
<dbReference type="KEGG" id="xbv:XBW1_4308"/>
<feature type="transmembrane region" description="Helical" evidence="1">
    <location>
        <begin position="173"/>
        <end position="196"/>
    </location>
</feature>
<name>A0A0B6XCT7_XENBV</name>
<organism evidence="2 3">
    <name type="scientific">Xenorhabdus bovienii</name>
    <name type="common">Xenorhabdus nematophila subsp. bovienii</name>
    <dbReference type="NCBI Taxonomy" id="40576"/>
    <lineage>
        <taxon>Bacteria</taxon>
        <taxon>Pseudomonadati</taxon>
        <taxon>Pseudomonadota</taxon>
        <taxon>Gammaproteobacteria</taxon>
        <taxon>Enterobacterales</taxon>
        <taxon>Morganellaceae</taxon>
        <taxon>Xenorhabdus</taxon>
    </lineage>
</organism>
<accession>A0A0B6XCT7</accession>
<gene>
    <name evidence="2" type="ORF">XBW1_4308</name>
</gene>
<dbReference type="Proteomes" id="UP000032930">
    <property type="component" value="Chromosome"/>
</dbReference>
<proteinExistence type="predicted"/>
<reference evidence="2 3" key="1">
    <citation type="submission" date="2014-02" db="EMBL/GenBank/DDBJ databases">
        <authorList>
            <person name="Genoscope - CEA"/>
        </authorList>
    </citation>
    <scope>NUCLEOTIDE SEQUENCE [LARGE SCALE GENOMIC DNA]</scope>
    <source>
        <strain evidence="2 3">CS03</strain>
    </source>
</reference>
<sequence>MNDRFTEKTKRVIQERVGNRCSNPDCNILTSGPNAHPEKSTKTGVAAHITAASPGGARYDSSLNSEQRKSAENGIWLCQNCAHFIDTDYLKYPVRRLYEWKNKAECEAERGTKRMIDKSTSRDDIKFIEQEEGWICPFCGTVVGVEKLVCIGCHAEVVPGLTRAERNELVKTGMMAGGGLSALLFLILPSWIASYFDIRLDLFGHNYIYVFICISVIMVFVIGKFFVYFSEKSRLQKPPRFFRNSIR</sequence>
<keyword evidence="1" id="KW-0472">Membrane</keyword>
<protein>
    <submittedName>
        <fullName evidence="2">Uncharacterized protein</fullName>
    </submittedName>
</protein>
<evidence type="ECO:0000313" key="2">
    <source>
        <dbReference type="EMBL" id="CDM91657.1"/>
    </source>
</evidence>